<protein>
    <recommendedName>
        <fullName evidence="1">J domain-containing protein</fullName>
    </recommendedName>
</protein>
<dbReference type="Gene3D" id="1.10.287.110">
    <property type="entry name" value="DnaJ domain"/>
    <property type="match status" value="1"/>
</dbReference>
<evidence type="ECO:0000313" key="3">
    <source>
        <dbReference type="Proteomes" id="UP001291623"/>
    </source>
</evidence>
<sequence length="128" mass="13945">MISTLSQTFRQLSPAANTFSSGENSIPPPSYVRFRQQSSSFSVTSTSCASVARCVPVSTCPASLYEILGIPMDAKIEEIMTAYGRLARVCHPDVAAIDQKDSFVDEFMKIIALYRILISVPIVTGSFL</sequence>
<dbReference type="SMART" id="SM00271">
    <property type="entry name" value="DnaJ"/>
    <property type="match status" value="1"/>
</dbReference>
<dbReference type="PANTHER" id="PTHR44240">
    <property type="entry name" value="DNAJ DOMAIN (PROKARYOTIC HEAT SHOCK PROTEIN)-RELATED"/>
    <property type="match status" value="1"/>
</dbReference>
<dbReference type="InterPro" id="IPR052276">
    <property type="entry name" value="Diphthamide-biosynth_chaperone"/>
</dbReference>
<dbReference type="AlphaFoldDB" id="A0AAE1S0I2"/>
<keyword evidence="3" id="KW-1185">Reference proteome</keyword>
<gene>
    <name evidence="2" type="ORF">RND71_019449</name>
</gene>
<evidence type="ECO:0000259" key="1">
    <source>
        <dbReference type="PROSITE" id="PS50076"/>
    </source>
</evidence>
<dbReference type="PANTHER" id="PTHR44240:SF10">
    <property type="entry name" value="J DOMAIN-CONTAINING PROTEIN"/>
    <property type="match status" value="1"/>
</dbReference>
<accession>A0AAE1S0I2</accession>
<dbReference type="InterPro" id="IPR001623">
    <property type="entry name" value="DnaJ_domain"/>
</dbReference>
<name>A0AAE1S0I2_9SOLA</name>
<dbReference type="EMBL" id="JAVYJV010000010">
    <property type="protein sequence ID" value="KAK4360497.1"/>
    <property type="molecule type" value="Genomic_DNA"/>
</dbReference>
<dbReference type="CDD" id="cd06257">
    <property type="entry name" value="DnaJ"/>
    <property type="match status" value="1"/>
</dbReference>
<dbReference type="Proteomes" id="UP001291623">
    <property type="component" value="Unassembled WGS sequence"/>
</dbReference>
<evidence type="ECO:0000313" key="2">
    <source>
        <dbReference type="EMBL" id="KAK4360497.1"/>
    </source>
</evidence>
<feature type="domain" description="J" evidence="1">
    <location>
        <begin position="63"/>
        <end position="122"/>
    </location>
</feature>
<dbReference type="InterPro" id="IPR036869">
    <property type="entry name" value="J_dom_sf"/>
</dbReference>
<dbReference type="SUPFAM" id="SSF46565">
    <property type="entry name" value="Chaperone J-domain"/>
    <property type="match status" value="1"/>
</dbReference>
<dbReference type="PROSITE" id="PS50076">
    <property type="entry name" value="DNAJ_2"/>
    <property type="match status" value="1"/>
</dbReference>
<dbReference type="Pfam" id="PF00226">
    <property type="entry name" value="DnaJ"/>
    <property type="match status" value="1"/>
</dbReference>
<organism evidence="2 3">
    <name type="scientific">Anisodus tanguticus</name>
    <dbReference type="NCBI Taxonomy" id="243964"/>
    <lineage>
        <taxon>Eukaryota</taxon>
        <taxon>Viridiplantae</taxon>
        <taxon>Streptophyta</taxon>
        <taxon>Embryophyta</taxon>
        <taxon>Tracheophyta</taxon>
        <taxon>Spermatophyta</taxon>
        <taxon>Magnoliopsida</taxon>
        <taxon>eudicotyledons</taxon>
        <taxon>Gunneridae</taxon>
        <taxon>Pentapetalae</taxon>
        <taxon>asterids</taxon>
        <taxon>lamiids</taxon>
        <taxon>Solanales</taxon>
        <taxon>Solanaceae</taxon>
        <taxon>Solanoideae</taxon>
        <taxon>Hyoscyameae</taxon>
        <taxon>Anisodus</taxon>
    </lineage>
</organism>
<reference evidence="2" key="1">
    <citation type="submission" date="2023-12" db="EMBL/GenBank/DDBJ databases">
        <title>Genome assembly of Anisodus tanguticus.</title>
        <authorList>
            <person name="Wang Y.-J."/>
        </authorList>
    </citation>
    <scope>NUCLEOTIDE SEQUENCE</scope>
    <source>
        <strain evidence="2">KB-2021</strain>
        <tissue evidence="2">Leaf</tissue>
    </source>
</reference>
<comment type="caution">
    <text evidence="2">The sequence shown here is derived from an EMBL/GenBank/DDBJ whole genome shotgun (WGS) entry which is preliminary data.</text>
</comment>
<proteinExistence type="predicted"/>